<sequence>MSSRIFDKNLRTVKERIEHIDSILNKSKIREEFLGDVKRGLLAQDSRSGHYLETVANYLLESPDIESGRKINNTFYPNEKYYWSKTSIAKCLKVSSDKLENYPEEQRFEIGQDTIRVLFKFDRINQKVIRNFILLGLVNKNKRNEASNNNQLLLEALNWLGEEIWNSMSEQDRKLVLLFDGRNSISYVANLLGVSHQNISKKIKKICKNAEKWLQN</sequence>
<accession>A0ABD6Y7F6</accession>
<evidence type="ECO:0000313" key="1">
    <source>
        <dbReference type="EMBL" id="PWT37680.1"/>
    </source>
</evidence>
<reference evidence="2" key="1">
    <citation type="journal article" date="2018" name="Front. Microbiol.">
        <title>Comparative Genomics of the Herbivore Gut Symbiont Lactobacillus reuteri Reveals Genetic Diversity and Lifestyle Adaptation.</title>
        <authorList>
            <person name="Zhao J."/>
        </authorList>
    </citation>
    <scope>NUCLEOTIDE SEQUENCE [LARGE SCALE GENOMIC DNA]</scope>
    <source>
        <strain evidence="2">LR9</strain>
    </source>
</reference>
<comment type="caution">
    <text evidence="1">The sequence shown here is derived from an EMBL/GenBank/DDBJ whole genome shotgun (WGS) entry which is preliminary data.</text>
</comment>
<dbReference type="AlphaFoldDB" id="A0ABD6Y7F6"/>
<protein>
    <submittedName>
        <fullName evidence="1">Uncharacterized protein</fullName>
    </submittedName>
</protein>
<gene>
    <name evidence="1" type="ORF">DKZ35_04170</name>
</gene>
<dbReference type="EMBL" id="QGHV01000018">
    <property type="protein sequence ID" value="PWT37680.1"/>
    <property type="molecule type" value="Genomic_DNA"/>
</dbReference>
<evidence type="ECO:0000313" key="2">
    <source>
        <dbReference type="Proteomes" id="UP000245735"/>
    </source>
</evidence>
<organism evidence="1 2">
    <name type="scientific">Limosilactobacillus reuteri</name>
    <name type="common">Lactobacillus reuteri</name>
    <dbReference type="NCBI Taxonomy" id="1598"/>
    <lineage>
        <taxon>Bacteria</taxon>
        <taxon>Bacillati</taxon>
        <taxon>Bacillota</taxon>
        <taxon>Bacilli</taxon>
        <taxon>Lactobacillales</taxon>
        <taxon>Lactobacillaceae</taxon>
        <taxon>Limosilactobacillus</taxon>
    </lineage>
</organism>
<dbReference type="RefSeq" id="WP_109975773.1">
    <property type="nucleotide sequence ID" value="NZ_QGHV01000018.1"/>
</dbReference>
<name>A0ABD6Y7F6_LIMRT</name>
<proteinExistence type="predicted"/>
<dbReference type="Proteomes" id="UP000245735">
    <property type="component" value="Unassembled WGS sequence"/>
</dbReference>